<sequence>MDFVPVSSPPQKKVERYVTILALIVTLGPLFYGFEGMVLNGAIRAVGSEFNLNVFAKGVAGAAGIIGGLIGASIAGRLSDHIGRRGVLILVGPALLFEAIFGALSPWLGGYPFLLLCRVIGGMGFGSATTVAPGYVAEVSPERIRGRLISFRQLAIILGLFSAAIVNLIATKVAGDSTAAVFLGLKAWQVMFLCLLVPALVYMILTPLIPESPRYLVVKSRLEEADKVLRKLTGQNDISGKIREIQDSLGGQNATLGILAVLKSKWRTLVMVGMAIAAFQQLTGTNGIFFYSNMLFEAVGIPESAAFLQTLILSVFKIVGVTTGILLVDRVGRKNMLIYGGTLMFIALGTVATVFLVAPTGKNGSDISSSPILGFLAVASLCLFLLGFTSSWGPIFSVLMGEMFPNQIRGSAMSLSAGADFFFNLLVVLLFPYLVSWSPSATYWIYCFFGVLAVIFTKKYVQETKGKSLEDMGK</sequence>
<evidence type="ECO:0000259" key="9">
    <source>
        <dbReference type="PROSITE" id="PS50850"/>
    </source>
</evidence>
<dbReference type="InterPro" id="IPR005828">
    <property type="entry name" value="MFS_sugar_transport-like"/>
</dbReference>
<reference evidence="10 11" key="1">
    <citation type="submission" date="2020-04" db="EMBL/GenBank/DDBJ databases">
        <title>Antimicrobial susceptibility and clonality of vaginal-derived multi-drug resistant Mobiluncus isolates in China.</title>
        <authorList>
            <person name="Zhang X."/>
        </authorList>
    </citation>
    <scope>NUCLEOTIDE SEQUENCE [LARGE SCALE GENOMIC DNA]</scope>
    <source>
        <strain evidence="10 11">12</strain>
    </source>
</reference>
<dbReference type="Pfam" id="PF00083">
    <property type="entry name" value="Sugar_tr"/>
    <property type="match status" value="1"/>
</dbReference>
<evidence type="ECO:0000256" key="5">
    <source>
        <dbReference type="ARBA" id="ARBA00022989"/>
    </source>
</evidence>
<dbReference type="InterPro" id="IPR005829">
    <property type="entry name" value="Sugar_transporter_CS"/>
</dbReference>
<feature type="transmembrane region" description="Helical" evidence="8">
    <location>
        <begin position="306"/>
        <end position="328"/>
    </location>
</feature>
<feature type="domain" description="Major facilitator superfamily (MFS) profile" evidence="9">
    <location>
        <begin position="21"/>
        <end position="465"/>
    </location>
</feature>
<evidence type="ECO:0000256" key="2">
    <source>
        <dbReference type="ARBA" id="ARBA00010992"/>
    </source>
</evidence>
<organism evidence="10 11">
    <name type="scientific">Mobiluncus mulieris</name>
    <dbReference type="NCBI Taxonomy" id="2052"/>
    <lineage>
        <taxon>Bacteria</taxon>
        <taxon>Bacillati</taxon>
        <taxon>Actinomycetota</taxon>
        <taxon>Actinomycetes</taxon>
        <taxon>Actinomycetales</taxon>
        <taxon>Actinomycetaceae</taxon>
        <taxon>Mobiluncus</taxon>
    </lineage>
</organism>
<dbReference type="PRINTS" id="PR00171">
    <property type="entry name" value="SUGRTRNSPORT"/>
</dbReference>
<dbReference type="InterPro" id="IPR050820">
    <property type="entry name" value="MFS_Sugar_Transporter"/>
</dbReference>
<comment type="caution">
    <text evidence="10">The sequence shown here is derived from an EMBL/GenBank/DDBJ whole genome shotgun (WGS) entry which is preliminary data.</text>
</comment>
<keyword evidence="5 8" id="KW-1133">Transmembrane helix</keyword>
<evidence type="ECO:0000256" key="6">
    <source>
        <dbReference type="ARBA" id="ARBA00023136"/>
    </source>
</evidence>
<evidence type="ECO:0000256" key="1">
    <source>
        <dbReference type="ARBA" id="ARBA00004651"/>
    </source>
</evidence>
<dbReference type="SUPFAM" id="SSF103473">
    <property type="entry name" value="MFS general substrate transporter"/>
    <property type="match status" value="1"/>
</dbReference>
<evidence type="ECO:0000313" key="11">
    <source>
        <dbReference type="Proteomes" id="UP000575397"/>
    </source>
</evidence>
<comment type="subcellular location">
    <subcellularLocation>
        <location evidence="1">Cell membrane</location>
        <topology evidence="1">Multi-pass membrane protein</topology>
    </subcellularLocation>
</comment>
<proteinExistence type="inferred from homology"/>
<accession>A0A378PA73</accession>
<dbReference type="RefSeq" id="WP_004017712.1">
    <property type="nucleotide sequence ID" value="NZ_JABCUQ010000033.1"/>
</dbReference>
<evidence type="ECO:0000313" key="10">
    <source>
        <dbReference type="EMBL" id="NMX04082.1"/>
    </source>
</evidence>
<comment type="similarity">
    <text evidence="2 7">Belongs to the major facilitator superfamily. Sugar transporter (TC 2.A.1.1) family.</text>
</comment>
<feature type="transmembrane region" description="Helical" evidence="8">
    <location>
        <begin position="190"/>
        <end position="209"/>
    </location>
</feature>
<evidence type="ECO:0000256" key="4">
    <source>
        <dbReference type="ARBA" id="ARBA00022692"/>
    </source>
</evidence>
<feature type="transmembrane region" description="Helical" evidence="8">
    <location>
        <begin position="149"/>
        <end position="170"/>
    </location>
</feature>
<dbReference type="Proteomes" id="UP000575397">
    <property type="component" value="Unassembled WGS sequence"/>
</dbReference>
<dbReference type="InterPro" id="IPR020846">
    <property type="entry name" value="MFS_dom"/>
</dbReference>
<dbReference type="InterPro" id="IPR003663">
    <property type="entry name" value="Sugar/inositol_transpt"/>
</dbReference>
<feature type="transmembrane region" description="Helical" evidence="8">
    <location>
        <begin position="412"/>
        <end position="435"/>
    </location>
</feature>
<feature type="transmembrane region" description="Helical" evidence="8">
    <location>
        <begin position="87"/>
        <end position="107"/>
    </location>
</feature>
<dbReference type="PROSITE" id="PS00217">
    <property type="entry name" value="SUGAR_TRANSPORT_2"/>
    <property type="match status" value="1"/>
</dbReference>
<dbReference type="PROSITE" id="PS00216">
    <property type="entry name" value="SUGAR_TRANSPORT_1"/>
    <property type="match status" value="2"/>
</dbReference>
<name>A0A378PA73_9ACTO</name>
<dbReference type="PANTHER" id="PTHR48023:SF4">
    <property type="entry name" value="D-XYLOSE-PROTON SYMPORTER-LIKE 2"/>
    <property type="match status" value="1"/>
</dbReference>
<dbReference type="EMBL" id="JABCUS010000021">
    <property type="protein sequence ID" value="NMX04082.1"/>
    <property type="molecule type" value="Genomic_DNA"/>
</dbReference>
<feature type="transmembrane region" description="Helical" evidence="8">
    <location>
        <begin position="372"/>
        <end position="400"/>
    </location>
</feature>
<feature type="transmembrane region" description="Helical" evidence="8">
    <location>
        <begin position="337"/>
        <end position="360"/>
    </location>
</feature>
<feature type="transmembrane region" description="Helical" evidence="8">
    <location>
        <begin position="113"/>
        <end position="137"/>
    </location>
</feature>
<evidence type="ECO:0000256" key="7">
    <source>
        <dbReference type="RuleBase" id="RU003346"/>
    </source>
</evidence>
<keyword evidence="6 8" id="KW-0472">Membrane</keyword>
<feature type="transmembrane region" description="Helical" evidence="8">
    <location>
        <begin position="54"/>
        <end position="75"/>
    </location>
</feature>
<protein>
    <submittedName>
        <fullName evidence="10">Sugar porter family MFS transporter</fullName>
    </submittedName>
</protein>
<dbReference type="Gene3D" id="1.20.1250.20">
    <property type="entry name" value="MFS general substrate transporter like domains"/>
    <property type="match status" value="1"/>
</dbReference>
<dbReference type="InterPro" id="IPR036259">
    <property type="entry name" value="MFS_trans_sf"/>
</dbReference>
<keyword evidence="3 7" id="KW-0813">Transport</keyword>
<evidence type="ECO:0000256" key="8">
    <source>
        <dbReference type="SAM" id="Phobius"/>
    </source>
</evidence>
<dbReference type="PANTHER" id="PTHR48023">
    <property type="entry name" value="D-XYLOSE-PROTON SYMPORTER-LIKE 2"/>
    <property type="match status" value="1"/>
</dbReference>
<dbReference type="PROSITE" id="PS50850">
    <property type="entry name" value="MFS"/>
    <property type="match status" value="1"/>
</dbReference>
<dbReference type="GO" id="GO:0005886">
    <property type="term" value="C:plasma membrane"/>
    <property type="evidence" value="ECO:0007669"/>
    <property type="project" value="UniProtKB-SubCell"/>
</dbReference>
<feature type="transmembrane region" description="Helical" evidence="8">
    <location>
        <begin position="441"/>
        <end position="457"/>
    </location>
</feature>
<dbReference type="GO" id="GO:0022857">
    <property type="term" value="F:transmembrane transporter activity"/>
    <property type="evidence" value="ECO:0007669"/>
    <property type="project" value="InterPro"/>
</dbReference>
<dbReference type="AlphaFoldDB" id="A0A378PA73"/>
<dbReference type="NCBIfam" id="TIGR00879">
    <property type="entry name" value="SP"/>
    <property type="match status" value="1"/>
</dbReference>
<keyword evidence="4 8" id="KW-0812">Transmembrane</keyword>
<gene>
    <name evidence="10" type="ORF">HHJ77_09155</name>
</gene>
<feature type="transmembrane region" description="Helical" evidence="8">
    <location>
        <begin position="269"/>
        <end position="291"/>
    </location>
</feature>
<evidence type="ECO:0000256" key="3">
    <source>
        <dbReference type="ARBA" id="ARBA00022448"/>
    </source>
</evidence>
<feature type="transmembrane region" description="Helical" evidence="8">
    <location>
        <begin position="17"/>
        <end position="34"/>
    </location>
</feature>